<protein>
    <submittedName>
        <fullName evidence="2">Uncharacterized protein</fullName>
    </submittedName>
</protein>
<feature type="region of interest" description="Disordered" evidence="1">
    <location>
        <begin position="1"/>
        <end position="189"/>
    </location>
</feature>
<comment type="caution">
    <text evidence="2">The sequence shown here is derived from an EMBL/GenBank/DDBJ whole genome shotgun (WGS) entry which is preliminary data.</text>
</comment>
<feature type="compositionally biased region" description="Polar residues" evidence="1">
    <location>
        <begin position="176"/>
        <end position="186"/>
    </location>
</feature>
<accession>K2N738</accession>
<dbReference type="EMBL" id="AHKC01012062">
    <property type="protein sequence ID" value="EKF30471.1"/>
    <property type="molecule type" value="Genomic_DNA"/>
</dbReference>
<organism evidence="2 3">
    <name type="scientific">Trypanosoma cruzi marinkellei</name>
    <dbReference type="NCBI Taxonomy" id="85056"/>
    <lineage>
        <taxon>Eukaryota</taxon>
        <taxon>Discoba</taxon>
        <taxon>Euglenozoa</taxon>
        <taxon>Kinetoplastea</taxon>
        <taxon>Metakinetoplastina</taxon>
        <taxon>Trypanosomatida</taxon>
        <taxon>Trypanosomatidae</taxon>
        <taxon>Trypanosoma</taxon>
        <taxon>Schizotrypanum</taxon>
    </lineage>
</organism>
<name>K2N738_TRYCR</name>
<keyword evidence="3" id="KW-1185">Reference proteome</keyword>
<evidence type="ECO:0000313" key="3">
    <source>
        <dbReference type="Proteomes" id="UP000007350"/>
    </source>
</evidence>
<evidence type="ECO:0000313" key="2">
    <source>
        <dbReference type="EMBL" id="EKF30471.1"/>
    </source>
</evidence>
<feature type="compositionally biased region" description="Polar residues" evidence="1">
    <location>
        <begin position="147"/>
        <end position="157"/>
    </location>
</feature>
<dbReference type="OrthoDB" id="264795at2759"/>
<sequence length="831" mass="91607">MSPNMRAIVETPKSLKTPPADLEEVPPLHEEVGVSRAAGAVETRGDASPTPPLPTTKATASFPSFPPLPGSLHAVSFGASHAPQEMSVCETEQPRAKRQRGEAALGRDDVSSSKSSAFFSLRPPREEGVGKQSQPPQSGQSDGASSVRFSSLENSQVLLPFEKEEEKKEEQRRQQIENSAAMQSQPARHRARMEVLPQGSLYEIHGMRKVTFVTSPAAPSELPEPSTVKSAGTKPCPPSYRDTILACLNRQRKVSAEPDGLVSSVRNSWLTQKQQQPLLSASTLGEPLVSGGTNEPRWMYAFMSYLLEFFTASYEDAVACRFLSEVLCGDPEAQARGVAGWFCRGFTPTMVPCVPQHYPSGVVKPGAPMLQLASTVIVFGSGMRDDPTDDAGLFFWRHSVSRASLLESGRASTSMGNFAAEDAFCSASAMWPLSLGRWVAALLLPQEEGASLLARDTLYSVENKDEDYVDEESEGRKDSNHGGELVGLWEQLHSVQMATASRLTPAAEWSRHPFSQTDATQEAAAWCRSCHHSVTLQTKLSLYCIDYRDTPLLQWMSGDKKEEEESSTPTPRPVENITVVITLDTSKCEEYEEGLCTLRLLIRQAVEKRTVFLAGVLIVLYTPSVREEMRLQQTVEEMFWATWQQCTEQTAAPMRRGSRTREEVATWRSAYQRTMRQSVGSVKKKLQTNSPTCNTGVKRPRSIQSNGKNATRNAFSGFFTRGDKKDEIPSTACADETFAFDATPSYPPSPILLVLPIRTAVENGTRKDRGSQDKHATRDVTGGEFAANNTEMLRTALLQAINSLLQGYEAKWKSFLRQNDMGARETVLRVN</sequence>
<dbReference type="AlphaFoldDB" id="K2N738"/>
<feature type="compositionally biased region" description="Low complexity" evidence="1">
    <location>
        <begin position="130"/>
        <end position="146"/>
    </location>
</feature>
<feature type="compositionally biased region" description="Basic and acidic residues" evidence="1">
    <location>
        <begin position="161"/>
        <end position="175"/>
    </location>
</feature>
<gene>
    <name evidence="2" type="ORF">MOQ_005719</name>
</gene>
<proteinExistence type="predicted"/>
<evidence type="ECO:0000256" key="1">
    <source>
        <dbReference type="SAM" id="MobiDB-lite"/>
    </source>
</evidence>
<feature type="compositionally biased region" description="Low complexity" evidence="1">
    <location>
        <begin position="216"/>
        <end position="226"/>
    </location>
</feature>
<feature type="compositionally biased region" description="Basic and acidic residues" evidence="1">
    <location>
        <begin position="92"/>
        <end position="111"/>
    </location>
</feature>
<dbReference type="Proteomes" id="UP000007350">
    <property type="component" value="Unassembled WGS sequence"/>
</dbReference>
<feature type="region of interest" description="Disordered" evidence="1">
    <location>
        <begin position="216"/>
        <end position="235"/>
    </location>
</feature>
<feature type="region of interest" description="Disordered" evidence="1">
    <location>
        <begin position="678"/>
        <end position="710"/>
    </location>
</feature>
<reference evidence="2 3" key="1">
    <citation type="journal article" date="2012" name="BMC Genomics">
        <title>Comparative genomic analysis of human infective Trypanosoma cruzi lineages with the bat-restricted subspecies T. cruzi marinkellei.</title>
        <authorList>
            <person name="Franzen O."/>
            <person name="Talavera-Lopez C."/>
            <person name="Ochaya S."/>
            <person name="Butler C.E."/>
            <person name="Messenger L.A."/>
            <person name="Lewis M.D."/>
            <person name="Llewellyn M.S."/>
            <person name="Marinkelle C.J."/>
            <person name="Tyler K.M."/>
            <person name="Miles M.A."/>
            <person name="Andersson B."/>
        </authorList>
    </citation>
    <scope>NUCLEOTIDE SEQUENCE [LARGE SCALE GENOMIC DNA]</scope>
    <source>
        <strain evidence="2 3">B7</strain>
    </source>
</reference>